<accession>A0A438CFZ1</accession>
<sequence>MIWSIFRRFSHCQRFRYVGNFLHPRYAIHRIPHPREVSLRVNPVFQKNATSSPPLAILTDQACKPFTRKAPLVAPLGMLTATRRKRTSLSFFIIPFSEQTRRQTSPELRVREKWPIRGVDPGGGWPSIPVYVNLRLWISTVGFQVMLRGKCPTIALDLRRTRKPCYLRRF</sequence>
<comment type="caution">
    <text evidence="1">The sequence shown here is derived from an EMBL/GenBank/DDBJ whole genome shotgun (WGS) entry which is preliminary data.</text>
</comment>
<dbReference type="Proteomes" id="UP000288805">
    <property type="component" value="Unassembled WGS sequence"/>
</dbReference>
<evidence type="ECO:0000313" key="2">
    <source>
        <dbReference type="Proteomes" id="UP000288805"/>
    </source>
</evidence>
<gene>
    <name evidence="1" type="ORF">CK203_097024</name>
</gene>
<dbReference type="EMBL" id="QGNW01002249">
    <property type="protein sequence ID" value="RVW22114.1"/>
    <property type="molecule type" value="Genomic_DNA"/>
</dbReference>
<dbReference type="AlphaFoldDB" id="A0A438CFZ1"/>
<protein>
    <submittedName>
        <fullName evidence="1">Uncharacterized protein</fullName>
    </submittedName>
</protein>
<reference evidence="1 2" key="1">
    <citation type="journal article" date="2018" name="PLoS Genet.">
        <title>Population sequencing reveals clonal diversity and ancestral inbreeding in the grapevine cultivar Chardonnay.</title>
        <authorList>
            <person name="Roach M.J."/>
            <person name="Johnson D.L."/>
            <person name="Bohlmann J."/>
            <person name="van Vuuren H.J."/>
            <person name="Jones S.J."/>
            <person name="Pretorius I.S."/>
            <person name="Schmidt S.A."/>
            <person name="Borneman A.R."/>
        </authorList>
    </citation>
    <scope>NUCLEOTIDE SEQUENCE [LARGE SCALE GENOMIC DNA]</scope>
    <source>
        <strain evidence="2">cv. Chardonnay</strain>
        <tissue evidence="1">Leaf</tissue>
    </source>
</reference>
<name>A0A438CFZ1_VITVI</name>
<organism evidence="1 2">
    <name type="scientific">Vitis vinifera</name>
    <name type="common">Grape</name>
    <dbReference type="NCBI Taxonomy" id="29760"/>
    <lineage>
        <taxon>Eukaryota</taxon>
        <taxon>Viridiplantae</taxon>
        <taxon>Streptophyta</taxon>
        <taxon>Embryophyta</taxon>
        <taxon>Tracheophyta</taxon>
        <taxon>Spermatophyta</taxon>
        <taxon>Magnoliopsida</taxon>
        <taxon>eudicotyledons</taxon>
        <taxon>Gunneridae</taxon>
        <taxon>Pentapetalae</taxon>
        <taxon>rosids</taxon>
        <taxon>Vitales</taxon>
        <taxon>Vitaceae</taxon>
        <taxon>Viteae</taxon>
        <taxon>Vitis</taxon>
    </lineage>
</organism>
<proteinExistence type="predicted"/>
<evidence type="ECO:0000313" key="1">
    <source>
        <dbReference type="EMBL" id="RVW22114.1"/>
    </source>
</evidence>